<protein>
    <submittedName>
        <fullName evidence="1">Uncharacterized protein</fullName>
    </submittedName>
</protein>
<dbReference type="EMBL" id="CM046394">
    <property type="protein sequence ID" value="KAI8546118.1"/>
    <property type="molecule type" value="Genomic_DNA"/>
</dbReference>
<gene>
    <name evidence="1" type="ORF">RHMOL_Rhmol07G0091400</name>
</gene>
<comment type="caution">
    <text evidence="1">The sequence shown here is derived from an EMBL/GenBank/DDBJ whole genome shotgun (WGS) entry which is preliminary data.</text>
</comment>
<evidence type="ECO:0000313" key="1">
    <source>
        <dbReference type="EMBL" id="KAI8546118.1"/>
    </source>
</evidence>
<sequence>MGCVSSTLLNTDDDFTHIGTASLGHHIVSLTSTTYGLLSLDPQPPSHHHHHHHLPTTPPPRLTLTPLAEPRSLRLDSPEVINSWELMAGLDPTSENSFRFSNPLLPPSIENSNPNLYASLCPTKGENRVNASCVAKYALDGIEKLCPPEGENSNPNLTARSVDFRSSVFYKPLNASCVAKCALDGFEKLCPPKGENRVNATCAAKYALDGLEELCPPKGENRVVIYTTTLRGVRKTFEACNAVRAAIEGLGVAVCERDVSMDRGFREELRELMKGKDSGALVPPRVFVRGRYVGGAEEVMRVLEDGCLGELLKGLPEVKVGVVCEGCGGARFLPCFSCNGSCKMVMEVKEEKKEKDGRTVAVRCPDCNENGLVLCPICS</sequence>
<proteinExistence type="predicted"/>
<organism evidence="1 2">
    <name type="scientific">Rhododendron molle</name>
    <name type="common">Chinese azalea</name>
    <name type="synonym">Azalea mollis</name>
    <dbReference type="NCBI Taxonomy" id="49168"/>
    <lineage>
        <taxon>Eukaryota</taxon>
        <taxon>Viridiplantae</taxon>
        <taxon>Streptophyta</taxon>
        <taxon>Embryophyta</taxon>
        <taxon>Tracheophyta</taxon>
        <taxon>Spermatophyta</taxon>
        <taxon>Magnoliopsida</taxon>
        <taxon>eudicotyledons</taxon>
        <taxon>Gunneridae</taxon>
        <taxon>Pentapetalae</taxon>
        <taxon>asterids</taxon>
        <taxon>Ericales</taxon>
        <taxon>Ericaceae</taxon>
        <taxon>Ericoideae</taxon>
        <taxon>Rhodoreae</taxon>
        <taxon>Rhododendron</taxon>
    </lineage>
</organism>
<evidence type="ECO:0000313" key="2">
    <source>
        <dbReference type="Proteomes" id="UP001062846"/>
    </source>
</evidence>
<keyword evidence="2" id="KW-1185">Reference proteome</keyword>
<name>A0ACC0N0P8_RHOML</name>
<reference evidence="1" key="1">
    <citation type="submission" date="2022-02" db="EMBL/GenBank/DDBJ databases">
        <title>Plant Genome Project.</title>
        <authorList>
            <person name="Zhang R.-G."/>
        </authorList>
    </citation>
    <scope>NUCLEOTIDE SEQUENCE</scope>
    <source>
        <strain evidence="1">AT1</strain>
    </source>
</reference>
<accession>A0ACC0N0P8</accession>
<dbReference type="Proteomes" id="UP001062846">
    <property type="component" value="Chromosome 7"/>
</dbReference>